<dbReference type="Proteomes" id="UP000607653">
    <property type="component" value="Unassembled WGS sequence"/>
</dbReference>
<evidence type="ECO:0000313" key="1">
    <source>
        <dbReference type="EMBL" id="DAD18935.1"/>
    </source>
</evidence>
<protein>
    <submittedName>
        <fullName evidence="1">Uncharacterized protein</fullName>
    </submittedName>
</protein>
<comment type="caution">
    <text evidence="1">The sequence shown here is derived from an EMBL/GenBank/DDBJ whole genome shotgun (WGS) entry which is preliminary data.</text>
</comment>
<evidence type="ECO:0000313" key="2">
    <source>
        <dbReference type="Proteomes" id="UP000607653"/>
    </source>
</evidence>
<dbReference type="EMBL" id="DUZY01000001">
    <property type="protein sequence ID" value="DAD18935.1"/>
    <property type="molecule type" value="Genomic_DNA"/>
</dbReference>
<name>A0A822XJH4_NELNU</name>
<reference evidence="1 2" key="1">
    <citation type="journal article" date="2020" name="Mol. Biol. Evol.">
        <title>Distinct Expression and Methylation Patterns for Genes with Different Fates following a Single Whole-Genome Duplication in Flowering Plants.</title>
        <authorList>
            <person name="Shi T."/>
            <person name="Rahmani R.S."/>
            <person name="Gugger P.F."/>
            <person name="Wang M."/>
            <person name="Li H."/>
            <person name="Zhang Y."/>
            <person name="Li Z."/>
            <person name="Wang Q."/>
            <person name="Van de Peer Y."/>
            <person name="Marchal K."/>
            <person name="Chen J."/>
        </authorList>
    </citation>
    <scope>NUCLEOTIDE SEQUENCE [LARGE SCALE GENOMIC DNA]</scope>
    <source>
        <tissue evidence="1">Leaf</tissue>
    </source>
</reference>
<dbReference type="AlphaFoldDB" id="A0A822XJH4"/>
<sequence length="56" mass="6516">MRHAMLPKYGEDCWHDMAQMYRHVDIIGSTEGGLERKAALAFDLERHCPRNLTSKE</sequence>
<gene>
    <name evidence="1" type="ORF">HUJ06_020398</name>
</gene>
<proteinExistence type="predicted"/>
<organism evidence="1 2">
    <name type="scientific">Nelumbo nucifera</name>
    <name type="common">Sacred lotus</name>
    <dbReference type="NCBI Taxonomy" id="4432"/>
    <lineage>
        <taxon>Eukaryota</taxon>
        <taxon>Viridiplantae</taxon>
        <taxon>Streptophyta</taxon>
        <taxon>Embryophyta</taxon>
        <taxon>Tracheophyta</taxon>
        <taxon>Spermatophyta</taxon>
        <taxon>Magnoliopsida</taxon>
        <taxon>Proteales</taxon>
        <taxon>Nelumbonaceae</taxon>
        <taxon>Nelumbo</taxon>
    </lineage>
</organism>
<keyword evidence="2" id="KW-1185">Reference proteome</keyword>
<accession>A0A822XJH4</accession>